<feature type="compositionally biased region" description="Polar residues" evidence="2">
    <location>
        <begin position="375"/>
        <end position="385"/>
    </location>
</feature>
<dbReference type="EMBL" id="JALJOR010000003">
    <property type="protein sequence ID" value="KAK9820564.1"/>
    <property type="molecule type" value="Genomic_DNA"/>
</dbReference>
<dbReference type="GO" id="GO:0016192">
    <property type="term" value="P:vesicle-mediated transport"/>
    <property type="evidence" value="ECO:0007669"/>
    <property type="project" value="TreeGrafter"/>
</dbReference>
<dbReference type="PRINTS" id="PR00891">
    <property type="entry name" value="RABGDIREP"/>
</dbReference>
<organism evidence="4 5">
    <name type="scientific">[Myrmecia] bisecta</name>
    <dbReference type="NCBI Taxonomy" id="41462"/>
    <lineage>
        <taxon>Eukaryota</taxon>
        <taxon>Viridiplantae</taxon>
        <taxon>Chlorophyta</taxon>
        <taxon>core chlorophytes</taxon>
        <taxon>Trebouxiophyceae</taxon>
        <taxon>Trebouxiales</taxon>
        <taxon>Trebouxiaceae</taxon>
        <taxon>Myrmecia</taxon>
    </lineage>
</organism>
<evidence type="ECO:0000259" key="3">
    <source>
        <dbReference type="Pfam" id="PF22603"/>
    </source>
</evidence>
<keyword evidence="5" id="KW-1185">Reference proteome</keyword>
<dbReference type="GO" id="GO:0005634">
    <property type="term" value="C:nucleus"/>
    <property type="evidence" value="ECO:0007669"/>
    <property type="project" value="TreeGrafter"/>
</dbReference>
<evidence type="ECO:0000256" key="2">
    <source>
        <dbReference type="SAM" id="MobiDB-lite"/>
    </source>
</evidence>
<dbReference type="InterPro" id="IPR018203">
    <property type="entry name" value="GDP_dissociation_inhibitor"/>
</dbReference>
<feature type="compositionally biased region" description="Polar residues" evidence="2">
    <location>
        <begin position="67"/>
        <end position="100"/>
    </location>
</feature>
<dbReference type="Gene3D" id="3.50.50.60">
    <property type="entry name" value="FAD/NAD(P)-binding domain"/>
    <property type="match status" value="1"/>
</dbReference>
<comment type="caution">
    <text evidence="4">The sequence shown here is derived from an EMBL/GenBank/DDBJ whole genome shotgun (WGS) entry which is preliminary data.</text>
</comment>
<dbReference type="GO" id="GO:0005092">
    <property type="term" value="F:GDP-dissociation inhibitor activity"/>
    <property type="evidence" value="ECO:0007669"/>
    <property type="project" value="InterPro"/>
</dbReference>
<dbReference type="Gene3D" id="3.30.519.10">
    <property type="entry name" value="Guanine Nucleotide Dissociation Inhibitor, domain 2"/>
    <property type="match status" value="2"/>
</dbReference>
<dbReference type="AlphaFoldDB" id="A0AAW1QGL3"/>
<feature type="domain" description="RAE1/2" evidence="3">
    <location>
        <begin position="284"/>
        <end position="422"/>
    </location>
</feature>
<evidence type="ECO:0000313" key="4">
    <source>
        <dbReference type="EMBL" id="KAK9820564.1"/>
    </source>
</evidence>
<dbReference type="Gene3D" id="1.10.405.10">
    <property type="entry name" value="Guanine Nucleotide Dissociation Inhibitor, domain 1"/>
    <property type="match status" value="1"/>
</dbReference>
<evidence type="ECO:0000256" key="1">
    <source>
        <dbReference type="ARBA" id="ARBA00005593"/>
    </source>
</evidence>
<dbReference type="PANTHER" id="PTHR11787:SF4">
    <property type="entry name" value="CHM, RAB ESCORT PROTEIN 1"/>
    <property type="match status" value="1"/>
</dbReference>
<gene>
    <name evidence="4" type="ORF">WJX72_011702</name>
</gene>
<dbReference type="GO" id="GO:0005968">
    <property type="term" value="C:Rab-protein geranylgeranyltransferase complex"/>
    <property type="evidence" value="ECO:0007669"/>
    <property type="project" value="TreeGrafter"/>
</dbReference>
<name>A0AAW1QGL3_9CHLO</name>
<dbReference type="GO" id="GO:0007264">
    <property type="term" value="P:small GTPase-mediated signal transduction"/>
    <property type="evidence" value="ECO:0007669"/>
    <property type="project" value="InterPro"/>
</dbReference>
<protein>
    <recommendedName>
        <fullName evidence="3">RAE1/2 domain-containing protein</fullName>
    </recommendedName>
</protein>
<dbReference type="SUPFAM" id="SSF51905">
    <property type="entry name" value="FAD/NAD(P)-binding domain"/>
    <property type="match status" value="1"/>
</dbReference>
<dbReference type="SUPFAM" id="SSF54373">
    <property type="entry name" value="FAD-linked reductases, C-terminal domain"/>
    <property type="match status" value="1"/>
</dbReference>
<dbReference type="PANTHER" id="PTHR11787">
    <property type="entry name" value="RAB GDP-DISSOCIATION INHIBITOR"/>
    <property type="match status" value="1"/>
</dbReference>
<dbReference type="InterPro" id="IPR036188">
    <property type="entry name" value="FAD/NAD-bd_sf"/>
</dbReference>
<dbReference type="Pfam" id="PF00996">
    <property type="entry name" value="GDI"/>
    <property type="match status" value="2"/>
</dbReference>
<sequence length="490" mass="50997">MGEIQPTEFDLIVVGTGFQEALIAGCAAKAGKTVLHLDQADYYGSHWASLSLDQFLQWAAQASSNSREQATVTPAPNDTPVVSSAPSTPVEGGSQQQTAATKEPAPEQPDGRAGAQDNADAQYATLPTSAAKDQTFAPVGSALSSGLYSNFSLERAAGADLDASRDYNIDLAPKVVYCCGPMIDLLLSCGAQNYLEFKLVQGSYMWREGKLRQVPCSRADVFKDRSLGPLDKRLLMRFLKNAGRRCIAIKTGPGQVLKCKALAAHADVLSGLLPGSASQAGSRVSRALCILDGSLQEGESSVMVAIPPRALGGSNPHAIRVLQLGAPTLVAPSNRYLLHLSTPSAAVTAAEDLRQAVETLVQPPPRALNPDNHPDTASSSGASPLTSLRPKALLVAYYKQSMPSLASLDQLPANVTCCSGPDHTAEIGSAVKGAAALYARLFPGDPDMLSQGALGTNAGDESDDEAVEALEGVLQGLSTRTGGSANGTTD</sequence>
<dbReference type="InterPro" id="IPR054420">
    <property type="entry name" value="RAE1_2_domI_C"/>
</dbReference>
<evidence type="ECO:0000313" key="5">
    <source>
        <dbReference type="Proteomes" id="UP001489004"/>
    </source>
</evidence>
<proteinExistence type="inferred from homology"/>
<feature type="region of interest" description="Disordered" evidence="2">
    <location>
        <begin position="67"/>
        <end position="117"/>
    </location>
</feature>
<feature type="region of interest" description="Disordered" evidence="2">
    <location>
        <begin position="362"/>
        <end position="385"/>
    </location>
</feature>
<reference evidence="4 5" key="1">
    <citation type="journal article" date="2024" name="Nat. Commun.">
        <title>Phylogenomics reveals the evolutionary origins of lichenization in chlorophyte algae.</title>
        <authorList>
            <person name="Puginier C."/>
            <person name="Libourel C."/>
            <person name="Otte J."/>
            <person name="Skaloud P."/>
            <person name="Haon M."/>
            <person name="Grisel S."/>
            <person name="Petersen M."/>
            <person name="Berrin J.G."/>
            <person name="Delaux P.M."/>
            <person name="Dal Grande F."/>
            <person name="Keller J."/>
        </authorList>
    </citation>
    <scope>NUCLEOTIDE SEQUENCE [LARGE SCALE GENOMIC DNA]</scope>
    <source>
        <strain evidence="4 5">SAG 2043</strain>
    </source>
</reference>
<dbReference type="GO" id="GO:0005829">
    <property type="term" value="C:cytosol"/>
    <property type="evidence" value="ECO:0007669"/>
    <property type="project" value="TreeGrafter"/>
</dbReference>
<dbReference type="Pfam" id="PF22603">
    <property type="entry name" value="RAE1_2_domI_C"/>
    <property type="match status" value="1"/>
</dbReference>
<dbReference type="Proteomes" id="UP001489004">
    <property type="component" value="Unassembled WGS sequence"/>
</dbReference>
<accession>A0AAW1QGL3</accession>
<comment type="similarity">
    <text evidence="1">Belongs to the Rab GDI family.</text>
</comment>